<gene>
    <name evidence="1" type="ORF">M9H77_27116</name>
</gene>
<proteinExistence type="predicted"/>
<organism evidence="1 2">
    <name type="scientific">Catharanthus roseus</name>
    <name type="common">Madagascar periwinkle</name>
    <name type="synonym">Vinca rosea</name>
    <dbReference type="NCBI Taxonomy" id="4058"/>
    <lineage>
        <taxon>Eukaryota</taxon>
        <taxon>Viridiplantae</taxon>
        <taxon>Streptophyta</taxon>
        <taxon>Embryophyta</taxon>
        <taxon>Tracheophyta</taxon>
        <taxon>Spermatophyta</taxon>
        <taxon>Magnoliopsida</taxon>
        <taxon>eudicotyledons</taxon>
        <taxon>Gunneridae</taxon>
        <taxon>Pentapetalae</taxon>
        <taxon>asterids</taxon>
        <taxon>lamiids</taxon>
        <taxon>Gentianales</taxon>
        <taxon>Apocynaceae</taxon>
        <taxon>Rauvolfioideae</taxon>
        <taxon>Vinceae</taxon>
        <taxon>Catharanthinae</taxon>
        <taxon>Catharanthus</taxon>
    </lineage>
</organism>
<accession>A0ACC0AEB1</accession>
<dbReference type="Proteomes" id="UP001060085">
    <property type="component" value="Linkage Group LG06"/>
</dbReference>
<name>A0ACC0AEB1_CATRO</name>
<keyword evidence="2" id="KW-1185">Reference proteome</keyword>
<evidence type="ECO:0000313" key="2">
    <source>
        <dbReference type="Proteomes" id="UP001060085"/>
    </source>
</evidence>
<reference evidence="2" key="1">
    <citation type="journal article" date="2023" name="Nat. Plants">
        <title>Single-cell RNA sequencing provides a high-resolution roadmap for understanding the multicellular compartmentation of specialized metabolism.</title>
        <authorList>
            <person name="Sun S."/>
            <person name="Shen X."/>
            <person name="Li Y."/>
            <person name="Li Y."/>
            <person name="Wang S."/>
            <person name="Li R."/>
            <person name="Zhang H."/>
            <person name="Shen G."/>
            <person name="Guo B."/>
            <person name="Wei J."/>
            <person name="Xu J."/>
            <person name="St-Pierre B."/>
            <person name="Chen S."/>
            <person name="Sun C."/>
        </authorList>
    </citation>
    <scope>NUCLEOTIDE SEQUENCE [LARGE SCALE GENOMIC DNA]</scope>
</reference>
<dbReference type="EMBL" id="CM044706">
    <property type="protein sequence ID" value="KAI5658323.1"/>
    <property type="molecule type" value="Genomic_DNA"/>
</dbReference>
<protein>
    <submittedName>
        <fullName evidence="1">Uncharacterized protein</fullName>
    </submittedName>
</protein>
<evidence type="ECO:0000313" key="1">
    <source>
        <dbReference type="EMBL" id="KAI5658323.1"/>
    </source>
</evidence>
<comment type="caution">
    <text evidence="1">The sequence shown here is derived from an EMBL/GenBank/DDBJ whole genome shotgun (WGS) entry which is preliminary data.</text>
</comment>
<sequence>MEKTFTCDEELTGGNLLVIGLKVKGGPNLEKRTNIPYPTSVPKTLVPKLEGSDEEVEHPEAEAQAIRDYQLSRDRVRRAHKEPTRYGYSYILSYAFAVASYVEEKEPLCFSNVLKSPNRSLWLHRM</sequence>